<dbReference type="Pfam" id="PF02625">
    <property type="entry name" value="XdhC_CoxI"/>
    <property type="match status" value="1"/>
</dbReference>
<evidence type="ECO:0000313" key="4">
    <source>
        <dbReference type="EMBL" id="PQJ52521.1"/>
    </source>
</evidence>
<protein>
    <submittedName>
        <fullName evidence="4">Xanthine dehydrogenase accessory protein XdhC</fullName>
    </submittedName>
</protein>
<accession>A0A2S7UTB6</accession>
<dbReference type="AlphaFoldDB" id="A0A2S7UTB6"/>
<feature type="domain" description="XdhC Rossmann" evidence="3">
    <location>
        <begin position="139"/>
        <end position="282"/>
    </location>
</feature>
<gene>
    <name evidence="4" type="ORF">BTO11_01890</name>
</gene>
<dbReference type="InterPro" id="IPR052698">
    <property type="entry name" value="MoCofactor_Util/Proc"/>
</dbReference>
<feature type="compositionally biased region" description="Basic and acidic residues" evidence="1">
    <location>
        <begin position="330"/>
        <end position="340"/>
    </location>
</feature>
<evidence type="ECO:0000259" key="3">
    <source>
        <dbReference type="Pfam" id="PF13478"/>
    </source>
</evidence>
<dbReference type="PANTHER" id="PTHR30388">
    <property type="entry name" value="ALDEHYDE OXIDOREDUCTASE MOLYBDENUM COFACTOR ASSEMBLY PROTEIN"/>
    <property type="match status" value="1"/>
</dbReference>
<dbReference type="NCBIfam" id="TIGR02964">
    <property type="entry name" value="xanthine_xdhC"/>
    <property type="match status" value="1"/>
</dbReference>
<evidence type="ECO:0000313" key="5">
    <source>
        <dbReference type="Proteomes" id="UP000239007"/>
    </source>
</evidence>
<sequence length="340" mass="37721">MIRGNNITDFDDDFDSGSNSNNTHLFTESSGHKLKWDQASFNLNRQGKAFVLITIIGVSGSTPRDSGTKMVVSQNQSFDTIGGGHLEYKAIKKAQQLLQQNKDCQLIEHFQLGSQLGQCCGGNASLLFECFAASKIHIAVFGAGHVAQALIPMLAGLPCHITWVDNRESQFPVNCEQYANVTKLLSDDPASEVASMPSNTLNVVMTHNHQLDFEISLAILKREDFHYLGLIASDTKWRRFQQRYKHRDVKQSLVERMNCPIGLEQVVGKMPMEVAISVAGEIIESYQSLLSVSDNKTNKKSKGVAWQEIKQLLSMQDATGEQQSVVENTQSKELENGDVK</sequence>
<dbReference type="OrthoDB" id="61481at2"/>
<dbReference type="InterPro" id="IPR003777">
    <property type="entry name" value="XdhC_CoxI"/>
</dbReference>
<proteinExistence type="predicted"/>
<dbReference type="EMBL" id="MSCH01000003">
    <property type="protein sequence ID" value="PQJ52521.1"/>
    <property type="molecule type" value="Genomic_DNA"/>
</dbReference>
<dbReference type="PANTHER" id="PTHR30388:SF6">
    <property type="entry name" value="XANTHINE DEHYDROGENASE SUBUNIT A-RELATED"/>
    <property type="match status" value="1"/>
</dbReference>
<comment type="caution">
    <text evidence="4">The sequence shown here is derived from an EMBL/GenBank/DDBJ whole genome shotgun (WGS) entry which is preliminary data.</text>
</comment>
<dbReference type="Gene3D" id="3.40.50.720">
    <property type="entry name" value="NAD(P)-binding Rossmann-like Domain"/>
    <property type="match status" value="1"/>
</dbReference>
<feature type="domain" description="XdhC- CoxI" evidence="2">
    <location>
        <begin position="45"/>
        <end position="104"/>
    </location>
</feature>
<evidence type="ECO:0000256" key="1">
    <source>
        <dbReference type="SAM" id="MobiDB-lite"/>
    </source>
</evidence>
<feature type="region of interest" description="Disordered" evidence="1">
    <location>
        <begin position="317"/>
        <end position="340"/>
    </location>
</feature>
<reference evidence="4 5" key="1">
    <citation type="submission" date="2016-12" db="EMBL/GenBank/DDBJ databases">
        <title>Diversity of luminous bacteria.</title>
        <authorList>
            <person name="Yoshizawa S."/>
            <person name="Kogure K."/>
        </authorList>
    </citation>
    <scope>NUCLEOTIDE SEQUENCE [LARGE SCALE GENOMIC DNA]</scope>
    <source>
        <strain evidence="4 5">SA4-48</strain>
    </source>
</reference>
<dbReference type="Proteomes" id="UP000239007">
    <property type="component" value="Unassembled WGS sequence"/>
</dbReference>
<name>A0A2S7UTB6_9GAMM</name>
<evidence type="ECO:0000259" key="2">
    <source>
        <dbReference type="Pfam" id="PF02625"/>
    </source>
</evidence>
<dbReference type="InterPro" id="IPR014308">
    <property type="entry name" value="Xanthine_DH_XdhC"/>
</dbReference>
<dbReference type="InterPro" id="IPR027051">
    <property type="entry name" value="XdhC_Rossmann_dom"/>
</dbReference>
<feature type="compositionally biased region" description="Polar residues" evidence="1">
    <location>
        <begin position="317"/>
        <end position="329"/>
    </location>
</feature>
<dbReference type="Pfam" id="PF13478">
    <property type="entry name" value="XdhC_C"/>
    <property type="match status" value="1"/>
</dbReference>
<keyword evidence="5" id="KW-1185">Reference proteome</keyword>
<organism evidence="4 5">
    <name type="scientific">Psychrosphaera saromensis</name>
    <dbReference type="NCBI Taxonomy" id="716813"/>
    <lineage>
        <taxon>Bacteria</taxon>
        <taxon>Pseudomonadati</taxon>
        <taxon>Pseudomonadota</taxon>
        <taxon>Gammaproteobacteria</taxon>
        <taxon>Alteromonadales</taxon>
        <taxon>Pseudoalteromonadaceae</taxon>
        <taxon>Psychrosphaera</taxon>
    </lineage>
</organism>
<dbReference type="RefSeq" id="WP_105050982.1">
    <property type="nucleotide sequence ID" value="NZ_BMYG01000004.1"/>
</dbReference>